<proteinExistence type="predicted"/>
<dbReference type="EMBL" id="WTYF01000004">
    <property type="protein sequence ID" value="MXO51886.1"/>
    <property type="molecule type" value="Genomic_DNA"/>
</dbReference>
<gene>
    <name evidence="1" type="ORF">GRI42_11295</name>
</gene>
<reference evidence="1 2" key="1">
    <citation type="submission" date="2019-12" db="EMBL/GenBank/DDBJ databases">
        <title>Genomic-based taxomic classification of the family Erythrobacteraceae.</title>
        <authorList>
            <person name="Xu L."/>
        </authorList>
    </citation>
    <scope>NUCLEOTIDE SEQUENCE [LARGE SCALE GENOMIC DNA]</scope>
    <source>
        <strain evidence="1 2">DSM 16225</strain>
    </source>
</reference>
<dbReference type="AlphaFoldDB" id="A0A844Y226"/>
<name>A0A844Y226_9SPHN</name>
<sequence>MDASHISAKVDAPPSLAAFARMEEARDASAIFPVQLDRSGLIVGGDEETGPDIGTAVARAMDIIEAAVANPRERQEARSFISSIGNAASGLVSQVPRDLFYPATGQSVETQPVMLAGGLQGSFEVAIAASADPQTGLLRHSERRVTTRIGDSSRETREAWRIVPVG</sequence>
<keyword evidence="2" id="KW-1185">Reference proteome</keyword>
<protein>
    <submittedName>
        <fullName evidence="1">Uncharacterized protein</fullName>
    </submittedName>
</protein>
<accession>A0A844Y226</accession>
<dbReference type="Proteomes" id="UP000444185">
    <property type="component" value="Unassembled WGS sequence"/>
</dbReference>
<evidence type="ECO:0000313" key="1">
    <source>
        <dbReference type="EMBL" id="MXO51886.1"/>
    </source>
</evidence>
<comment type="caution">
    <text evidence="1">The sequence shown here is derived from an EMBL/GenBank/DDBJ whole genome shotgun (WGS) entry which is preliminary data.</text>
</comment>
<dbReference type="OrthoDB" id="7508780at2"/>
<organism evidence="1 2">
    <name type="scientific">Qipengyuania gaetbuli</name>
    <dbReference type="NCBI Taxonomy" id="266952"/>
    <lineage>
        <taxon>Bacteria</taxon>
        <taxon>Pseudomonadati</taxon>
        <taxon>Pseudomonadota</taxon>
        <taxon>Alphaproteobacteria</taxon>
        <taxon>Sphingomonadales</taxon>
        <taxon>Erythrobacteraceae</taxon>
        <taxon>Qipengyuania</taxon>
    </lineage>
</organism>
<evidence type="ECO:0000313" key="2">
    <source>
        <dbReference type="Proteomes" id="UP000444185"/>
    </source>
</evidence>
<dbReference type="RefSeq" id="WP_160608582.1">
    <property type="nucleotide sequence ID" value="NZ_WTYF01000004.1"/>
</dbReference>